<organism evidence="1 2">
    <name type="scientific">Volvox reticuliferus</name>
    <dbReference type="NCBI Taxonomy" id="1737510"/>
    <lineage>
        <taxon>Eukaryota</taxon>
        <taxon>Viridiplantae</taxon>
        <taxon>Chlorophyta</taxon>
        <taxon>core chlorophytes</taxon>
        <taxon>Chlorophyceae</taxon>
        <taxon>CS clade</taxon>
        <taxon>Chlamydomonadales</taxon>
        <taxon>Volvocaceae</taxon>
        <taxon>Volvox</taxon>
    </lineage>
</organism>
<evidence type="ECO:0000313" key="1">
    <source>
        <dbReference type="EMBL" id="GIL84042.1"/>
    </source>
</evidence>
<reference evidence="1" key="1">
    <citation type="journal article" date="2021" name="Proc. Natl. Acad. Sci. U.S.A.">
        <title>Three genomes in the algal genus Volvox reveal the fate of a haploid sex-determining region after a transition to homothallism.</title>
        <authorList>
            <person name="Yamamoto K."/>
            <person name="Hamaji T."/>
            <person name="Kawai-Toyooka H."/>
            <person name="Matsuzaki R."/>
            <person name="Takahashi F."/>
            <person name="Nishimura Y."/>
            <person name="Kawachi M."/>
            <person name="Noguchi H."/>
            <person name="Minakuchi Y."/>
            <person name="Umen J.G."/>
            <person name="Toyoda A."/>
            <person name="Nozaki H."/>
        </authorList>
    </citation>
    <scope>NUCLEOTIDE SEQUENCE</scope>
    <source>
        <strain evidence="1">NIES-3786</strain>
    </source>
</reference>
<dbReference type="Proteomes" id="UP000747110">
    <property type="component" value="Unassembled WGS sequence"/>
</dbReference>
<proteinExistence type="predicted"/>
<comment type="caution">
    <text evidence="1">The sequence shown here is derived from an EMBL/GenBank/DDBJ whole genome shotgun (WGS) entry which is preliminary data.</text>
</comment>
<dbReference type="EMBL" id="BNCP01000028">
    <property type="protein sequence ID" value="GIL84042.1"/>
    <property type="molecule type" value="Genomic_DNA"/>
</dbReference>
<evidence type="ECO:0000313" key="2">
    <source>
        <dbReference type="Proteomes" id="UP000747110"/>
    </source>
</evidence>
<dbReference type="OrthoDB" id="547082at2759"/>
<keyword evidence="2" id="KW-1185">Reference proteome</keyword>
<dbReference type="AlphaFoldDB" id="A0A8J4FRD6"/>
<sequence length="201" mass="22108">MIKNALVMAPADAYGILAFGQFDPNSEARKALEIWVKLAGYDKSMITYANDTSKFSSYNLNAYKLVYIPSGDYATSGGITGAMSDALQNMKSAVTNFVNVRGGSLIALAEPMRNEYMYAYGFLPISMEVTINYEKEDWITNGTVTNEMSIYSPTTTSSTLNERSWLGYFTGPTDWNGLRVVAHVPDSCPVPQGRNQNCHAT</sequence>
<gene>
    <name evidence="1" type="ORF">Vretifemale_12753</name>
</gene>
<feature type="non-terminal residue" evidence="1">
    <location>
        <position position="1"/>
    </location>
</feature>
<accession>A0A8J4FRD6</accession>
<name>A0A8J4FRD6_9CHLO</name>
<protein>
    <submittedName>
        <fullName evidence="1">Uncharacterized protein</fullName>
    </submittedName>
</protein>